<name>A0A562TCQ2_CHIJA</name>
<gene>
    <name evidence="1" type="ORF">LX66_0647</name>
</gene>
<comment type="caution">
    <text evidence="1">The sequence shown here is derived from an EMBL/GenBank/DDBJ whole genome shotgun (WGS) entry which is preliminary data.</text>
</comment>
<accession>A0A562TCQ2</accession>
<keyword evidence="2" id="KW-1185">Reference proteome</keyword>
<dbReference type="AlphaFoldDB" id="A0A562TCQ2"/>
<sequence length="86" mass="10353">MRKQLHEIQEIDQYVLREMSAADQLVFQARMLACHHLQEKVEHQLQAHALVRRFAREAQREQLSEVYDRLWETDASFRSEITAIFK</sequence>
<reference evidence="1 2" key="1">
    <citation type="journal article" date="2013" name="Stand. Genomic Sci.">
        <title>Genomic Encyclopedia of Type Strains, Phase I: The one thousand microbial genomes (KMG-I) project.</title>
        <authorList>
            <person name="Kyrpides N.C."/>
            <person name="Woyke T."/>
            <person name="Eisen J.A."/>
            <person name="Garrity G."/>
            <person name="Lilburn T.G."/>
            <person name="Beck B.J."/>
            <person name="Whitman W.B."/>
            <person name="Hugenholtz P."/>
            <person name="Klenk H.P."/>
        </authorList>
    </citation>
    <scope>NUCLEOTIDE SEQUENCE [LARGE SCALE GENOMIC DNA]</scope>
    <source>
        <strain evidence="1 2">DSM 13484</strain>
    </source>
</reference>
<organism evidence="1 2">
    <name type="scientific">Chitinophaga japonensis</name>
    <name type="common">Flexibacter japonensis</name>
    <dbReference type="NCBI Taxonomy" id="104662"/>
    <lineage>
        <taxon>Bacteria</taxon>
        <taxon>Pseudomonadati</taxon>
        <taxon>Bacteroidota</taxon>
        <taxon>Chitinophagia</taxon>
        <taxon>Chitinophagales</taxon>
        <taxon>Chitinophagaceae</taxon>
        <taxon>Chitinophaga</taxon>
    </lineage>
</organism>
<dbReference type="OrthoDB" id="676109at2"/>
<evidence type="ECO:0000313" key="1">
    <source>
        <dbReference type="EMBL" id="TWI91282.1"/>
    </source>
</evidence>
<proteinExistence type="predicted"/>
<dbReference type="RefSeq" id="WP_145710437.1">
    <property type="nucleotide sequence ID" value="NZ_BAAAFY010000001.1"/>
</dbReference>
<protein>
    <submittedName>
        <fullName evidence="1">Uncharacterized protein</fullName>
    </submittedName>
</protein>
<dbReference type="Proteomes" id="UP000316778">
    <property type="component" value="Unassembled WGS sequence"/>
</dbReference>
<evidence type="ECO:0000313" key="2">
    <source>
        <dbReference type="Proteomes" id="UP000316778"/>
    </source>
</evidence>
<dbReference type="EMBL" id="VLLG01000002">
    <property type="protein sequence ID" value="TWI91282.1"/>
    <property type="molecule type" value="Genomic_DNA"/>
</dbReference>